<name>A0AAW0CXZ0_9AGAR</name>
<accession>A0AAW0CXZ0</accession>
<protein>
    <recommendedName>
        <fullName evidence="3">BTB domain-containing protein</fullName>
    </recommendedName>
</protein>
<gene>
    <name evidence="1" type="ORF">VNI00_007879</name>
</gene>
<dbReference type="Proteomes" id="UP001383192">
    <property type="component" value="Unassembled WGS sequence"/>
</dbReference>
<dbReference type="AlphaFoldDB" id="A0AAW0CXZ0"/>
<organism evidence="1 2">
    <name type="scientific">Paramarasmius palmivorus</name>
    <dbReference type="NCBI Taxonomy" id="297713"/>
    <lineage>
        <taxon>Eukaryota</taxon>
        <taxon>Fungi</taxon>
        <taxon>Dikarya</taxon>
        <taxon>Basidiomycota</taxon>
        <taxon>Agaricomycotina</taxon>
        <taxon>Agaricomycetes</taxon>
        <taxon>Agaricomycetidae</taxon>
        <taxon>Agaricales</taxon>
        <taxon>Marasmiineae</taxon>
        <taxon>Marasmiaceae</taxon>
        <taxon>Paramarasmius</taxon>
    </lineage>
</organism>
<evidence type="ECO:0000313" key="2">
    <source>
        <dbReference type="Proteomes" id="UP001383192"/>
    </source>
</evidence>
<comment type="caution">
    <text evidence="1">The sequence shown here is derived from an EMBL/GenBank/DDBJ whole genome shotgun (WGS) entry which is preliminary data.</text>
</comment>
<evidence type="ECO:0000313" key="1">
    <source>
        <dbReference type="EMBL" id="KAK7044159.1"/>
    </source>
</evidence>
<dbReference type="EMBL" id="JAYKXP010000026">
    <property type="protein sequence ID" value="KAK7044159.1"/>
    <property type="molecule type" value="Genomic_DNA"/>
</dbReference>
<keyword evidence="2" id="KW-1185">Reference proteome</keyword>
<reference evidence="1 2" key="1">
    <citation type="submission" date="2024-01" db="EMBL/GenBank/DDBJ databases">
        <title>A draft genome for a cacao thread blight-causing isolate of Paramarasmius palmivorus.</title>
        <authorList>
            <person name="Baruah I.K."/>
            <person name="Bukari Y."/>
            <person name="Amoako-Attah I."/>
            <person name="Meinhardt L.W."/>
            <person name="Bailey B.A."/>
            <person name="Cohen S.P."/>
        </authorList>
    </citation>
    <scope>NUCLEOTIDE SEQUENCE [LARGE SCALE GENOMIC DNA]</scope>
    <source>
        <strain evidence="1 2">GH-12</strain>
    </source>
</reference>
<proteinExistence type="predicted"/>
<sequence length="260" mass="28954">MLVCEAVENCQIQVDIILQSSDGILLGSHTKNLSAFNEAFPTVDSVTHWKGDIVTLSETAAVLLLLLQFSHNAALPDISHMGLDALIAFAEAADKYGNNIALQACGSMIKLSRGETDDIDFLVRRSMRLPLHESLSQLRDHPNACIIYALYADKWKQSMSQYQSIIEEGSGDWLALADLADFKDISLRIQKVAARTLFVQLKEEMALSMASFNESVKVAECISPGFQSRCAPNGWVNRMREVVKEYPTWKNMQALIENRS</sequence>
<evidence type="ECO:0008006" key="3">
    <source>
        <dbReference type="Google" id="ProtNLM"/>
    </source>
</evidence>